<feature type="compositionally biased region" description="Polar residues" evidence="1">
    <location>
        <begin position="15"/>
        <end position="31"/>
    </location>
</feature>
<accession>A0ABR3IW38</accession>
<feature type="region of interest" description="Disordered" evidence="1">
    <location>
        <begin position="1"/>
        <end position="84"/>
    </location>
</feature>
<dbReference type="Pfam" id="PF18885">
    <property type="entry name" value="DUF5648"/>
    <property type="match status" value="1"/>
</dbReference>
<feature type="domain" description="DUF5648" evidence="2">
    <location>
        <begin position="282"/>
        <end position="375"/>
    </location>
</feature>
<dbReference type="EMBL" id="JASNQZ010000015">
    <property type="protein sequence ID" value="KAL0947585.1"/>
    <property type="molecule type" value="Genomic_DNA"/>
</dbReference>
<proteinExistence type="predicted"/>
<evidence type="ECO:0000313" key="3">
    <source>
        <dbReference type="EMBL" id="KAL0947585.1"/>
    </source>
</evidence>
<feature type="compositionally biased region" description="Acidic residues" evidence="1">
    <location>
        <begin position="50"/>
        <end position="64"/>
    </location>
</feature>
<protein>
    <recommendedName>
        <fullName evidence="2">DUF5648 domain-containing protein</fullName>
    </recommendedName>
</protein>
<comment type="caution">
    <text evidence="3">The sequence shown here is derived from an EMBL/GenBank/DDBJ whole genome shotgun (WGS) entry which is preliminary data.</text>
</comment>
<gene>
    <name evidence="3" type="ORF">HGRIS_013674</name>
</gene>
<evidence type="ECO:0000313" key="4">
    <source>
        <dbReference type="Proteomes" id="UP001556367"/>
    </source>
</evidence>
<dbReference type="InterPro" id="IPR043708">
    <property type="entry name" value="DUF5648"/>
</dbReference>
<sequence length="388" mass="43305">MLHAGWFAAAAPASDSEQGTSSETNQLSSLSPRDFNLDSFEAFAALSADGGDDDENENENENEDGAAVASEGVFGEGDDDGAEEFGETVLNIDPDAPATITLTCLGPKPAKTAPPRVDKHGRTFYTAWTTVSDFPVEKETPTSGPVTQTDVSKVIVTDDGARVTKTTTVVTTATLAPVILPPVCLPLWHGQKKIRNYDTRWRHWKAHVNAWRVKKTAQIIQKYIWRQRVANHRAEMRKCPAVSDKGAVVMYEGLRNGHDHVFSLQKDFGDIEGDVTFVGPAARLFTKKARCIAPLYRIYNEKNGDHFMTTSVRERNRAMGRYKYKDRGIVGWLYARPAPGLVPLYRLAKVYKKVGYHVYAAGTERRDEYIKKGYKVHRYPMGYLFPPE</sequence>
<organism evidence="3 4">
    <name type="scientific">Hohenbuehelia grisea</name>
    <dbReference type="NCBI Taxonomy" id="104357"/>
    <lineage>
        <taxon>Eukaryota</taxon>
        <taxon>Fungi</taxon>
        <taxon>Dikarya</taxon>
        <taxon>Basidiomycota</taxon>
        <taxon>Agaricomycotina</taxon>
        <taxon>Agaricomycetes</taxon>
        <taxon>Agaricomycetidae</taxon>
        <taxon>Agaricales</taxon>
        <taxon>Pleurotineae</taxon>
        <taxon>Pleurotaceae</taxon>
        <taxon>Hohenbuehelia</taxon>
    </lineage>
</organism>
<evidence type="ECO:0000256" key="1">
    <source>
        <dbReference type="SAM" id="MobiDB-lite"/>
    </source>
</evidence>
<name>A0ABR3IW38_9AGAR</name>
<evidence type="ECO:0000259" key="2">
    <source>
        <dbReference type="Pfam" id="PF18885"/>
    </source>
</evidence>
<reference evidence="4" key="1">
    <citation type="submission" date="2024-06" db="EMBL/GenBank/DDBJ databases">
        <title>Multi-omics analyses provide insights into the biosynthesis of the anticancer antibiotic pleurotin in Hohenbuehelia grisea.</title>
        <authorList>
            <person name="Weaver J.A."/>
            <person name="Alberti F."/>
        </authorList>
    </citation>
    <scope>NUCLEOTIDE SEQUENCE [LARGE SCALE GENOMIC DNA]</scope>
    <source>
        <strain evidence="4">T-177</strain>
    </source>
</reference>
<keyword evidence="4" id="KW-1185">Reference proteome</keyword>
<dbReference type="Proteomes" id="UP001556367">
    <property type="component" value="Unassembled WGS sequence"/>
</dbReference>